<name>A0A5C6VFN9_9BACI</name>
<reference evidence="1 2" key="1">
    <citation type="journal article" date="2005" name="Int. J. Syst. Evol. Microbiol.">
        <title>Bacillus litoralis sp. nov., isolated from a tidal flat of the Yellow Sea in Korea.</title>
        <authorList>
            <person name="Yoon J.H."/>
            <person name="Oh T.K."/>
        </authorList>
    </citation>
    <scope>NUCLEOTIDE SEQUENCE [LARGE SCALE GENOMIC DNA]</scope>
    <source>
        <strain evidence="1 2">SW-211</strain>
    </source>
</reference>
<proteinExistence type="predicted"/>
<keyword evidence="2" id="KW-1185">Reference proteome</keyword>
<dbReference type="AlphaFoldDB" id="A0A5C6VFN9"/>
<dbReference type="Proteomes" id="UP000321363">
    <property type="component" value="Unassembled WGS sequence"/>
</dbReference>
<dbReference type="Pfam" id="PF16161">
    <property type="entry name" value="DUF4867"/>
    <property type="match status" value="1"/>
</dbReference>
<evidence type="ECO:0000313" key="2">
    <source>
        <dbReference type="Proteomes" id="UP000321363"/>
    </source>
</evidence>
<organism evidence="1 2">
    <name type="scientific">Metabacillus litoralis</name>
    <dbReference type="NCBI Taxonomy" id="152268"/>
    <lineage>
        <taxon>Bacteria</taxon>
        <taxon>Bacillati</taxon>
        <taxon>Bacillota</taxon>
        <taxon>Bacilli</taxon>
        <taxon>Bacillales</taxon>
        <taxon>Bacillaceae</taxon>
        <taxon>Metabacillus</taxon>
    </lineage>
</organism>
<dbReference type="RefSeq" id="WP_146950624.1">
    <property type="nucleotide sequence ID" value="NZ_VOQF01000021.1"/>
</dbReference>
<sequence length="221" mass="25335">MGTFETLCKQNHHLNFFHVEEETFAPFGRIISGLDIKPLTDFMSEQTLIPDEGNVYEPSIFAMEEFMIKKQIETELYGEMPIQIGYCNGRNSNLNGLEFHKGNELNIAVTDMVLLLGKVQDIKKNQYNAKDVQAFYIPMGTIIELYATTLHFAPCKTTDNGFKCIVVLPKETNLPLDNTINQRDRLLFMKNKWLLAHPDNKRMIDRGAYPGIHGENLVVNY</sequence>
<accession>A0A5C6VFN9</accession>
<dbReference type="InterPro" id="IPR032358">
    <property type="entry name" value="DUF4867"/>
</dbReference>
<evidence type="ECO:0000313" key="1">
    <source>
        <dbReference type="EMBL" id="TXC82198.1"/>
    </source>
</evidence>
<protein>
    <submittedName>
        <fullName evidence="1">DUF4867 family protein</fullName>
    </submittedName>
</protein>
<gene>
    <name evidence="1" type="ORF">FS935_21095</name>
</gene>
<comment type="caution">
    <text evidence="1">The sequence shown here is derived from an EMBL/GenBank/DDBJ whole genome shotgun (WGS) entry which is preliminary data.</text>
</comment>
<dbReference type="EMBL" id="VOQF01000021">
    <property type="protein sequence ID" value="TXC82198.1"/>
    <property type="molecule type" value="Genomic_DNA"/>
</dbReference>
<dbReference type="OrthoDB" id="358393at2"/>